<dbReference type="RefSeq" id="WP_250724474.1">
    <property type="nucleotide sequence ID" value="NZ_CP098400.1"/>
</dbReference>
<dbReference type="InterPro" id="IPR028973">
    <property type="entry name" value="PhnB-like"/>
</dbReference>
<dbReference type="Proteomes" id="UP001056426">
    <property type="component" value="Chromosome"/>
</dbReference>
<evidence type="ECO:0000313" key="2">
    <source>
        <dbReference type="EMBL" id="URW80334.1"/>
    </source>
</evidence>
<name>A0A9J6ZRW5_9BACT</name>
<evidence type="ECO:0000313" key="3">
    <source>
        <dbReference type="Proteomes" id="UP001056426"/>
    </source>
</evidence>
<organism evidence="2 3">
    <name type="scientific">Xiashengella succiniciproducens</name>
    <dbReference type="NCBI Taxonomy" id="2949635"/>
    <lineage>
        <taxon>Bacteria</taxon>
        <taxon>Pseudomonadati</taxon>
        <taxon>Bacteroidota</taxon>
        <taxon>Bacteroidia</taxon>
        <taxon>Marinilabiliales</taxon>
        <taxon>Marinilabiliaceae</taxon>
        <taxon>Xiashengella</taxon>
    </lineage>
</organism>
<reference evidence="2" key="2">
    <citation type="submission" date="2022-06" db="EMBL/GenBank/DDBJ databases">
        <title>Xiashengella guii gen. nov. sp. nov., a bacterium isolated form anaerobic digestion tank.</title>
        <authorList>
            <person name="Huang H."/>
        </authorList>
    </citation>
    <scope>NUCLEOTIDE SEQUENCE</scope>
    <source>
        <strain evidence="2">Ai-910</strain>
    </source>
</reference>
<feature type="domain" description="PhnB-like" evidence="1">
    <location>
        <begin position="4"/>
        <end position="134"/>
    </location>
</feature>
<keyword evidence="3" id="KW-1185">Reference proteome</keyword>
<dbReference type="SUPFAM" id="SSF54593">
    <property type="entry name" value="Glyoxalase/Bleomycin resistance protein/Dihydroxybiphenyl dioxygenase"/>
    <property type="match status" value="1"/>
</dbReference>
<accession>A0A9J6ZRW5</accession>
<gene>
    <name evidence="2" type="ORF">M9189_03065</name>
</gene>
<evidence type="ECO:0000259" key="1">
    <source>
        <dbReference type="Pfam" id="PF06983"/>
    </source>
</evidence>
<dbReference type="EMBL" id="CP098400">
    <property type="protein sequence ID" value="URW80334.1"/>
    <property type="molecule type" value="Genomic_DNA"/>
</dbReference>
<sequence>MRQLNPYLNFPGTCEAAFNFYKAAFRTEFSYFSRMGDTDAIEVPEEDKNLVMHVSISFGDNHLMGSDVPESMRKDFVAGSSNYVCVSTESREEADRLFSELSAGGKVEMPMSDMFWGDYYGSFRDKFGTYWMITYSKEQ</sequence>
<dbReference type="KEGG" id="alkq:M9189_03065"/>
<dbReference type="InterPro" id="IPR029068">
    <property type="entry name" value="Glyas_Bleomycin-R_OHBP_Dase"/>
</dbReference>
<dbReference type="Pfam" id="PF06983">
    <property type="entry name" value="3-dmu-9_3-mt"/>
    <property type="match status" value="1"/>
</dbReference>
<dbReference type="PANTHER" id="PTHR33990">
    <property type="entry name" value="PROTEIN YJDN-RELATED"/>
    <property type="match status" value="1"/>
</dbReference>
<dbReference type="PANTHER" id="PTHR33990:SF1">
    <property type="entry name" value="PROTEIN YJDN"/>
    <property type="match status" value="1"/>
</dbReference>
<dbReference type="Gene3D" id="3.10.180.10">
    <property type="entry name" value="2,3-Dihydroxybiphenyl 1,2-Dioxygenase, domain 1"/>
    <property type="match status" value="1"/>
</dbReference>
<dbReference type="AlphaFoldDB" id="A0A9J6ZRW5"/>
<protein>
    <submittedName>
        <fullName evidence="2">VOC family protein</fullName>
    </submittedName>
</protein>
<reference evidence="2" key="1">
    <citation type="submission" date="2022-05" db="EMBL/GenBank/DDBJ databases">
        <authorList>
            <person name="Sun X."/>
        </authorList>
    </citation>
    <scope>NUCLEOTIDE SEQUENCE</scope>
    <source>
        <strain evidence="2">Ai-910</strain>
    </source>
</reference>
<proteinExistence type="predicted"/>
<dbReference type="CDD" id="cd06588">
    <property type="entry name" value="PhnB_like"/>
    <property type="match status" value="1"/>
</dbReference>